<feature type="compositionally biased region" description="Low complexity" evidence="3">
    <location>
        <begin position="846"/>
        <end position="858"/>
    </location>
</feature>
<feature type="domain" description="Beta/gamma crystallin 'Greek key'" evidence="4">
    <location>
        <begin position="2478"/>
        <end position="2519"/>
    </location>
</feature>
<dbReference type="SMART" id="SM00247">
    <property type="entry name" value="XTALbg"/>
    <property type="match status" value="6"/>
</dbReference>
<feature type="compositionally biased region" description="Acidic residues" evidence="3">
    <location>
        <begin position="1616"/>
        <end position="1629"/>
    </location>
</feature>
<feature type="compositionally biased region" description="Low complexity" evidence="3">
    <location>
        <begin position="1762"/>
        <end position="1784"/>
    </location>
</feature>
<accession>A0A1S3MH02</accession>
<evidence type="ECO:0000256" key="1">
    <source>
        <dbReference type="ARBA" id="ARBA00009646"/>
    </source>
</evidence>
<feature type="compositionally biased region" description="Polar residues" evidence="3">
    <location>
        <begin position="416"/>
        <end position="428"/>
    </location>
</feature>
<dbReference type="KEGG" id="sasa:106572557"/>
<keyword evidence="5" id="KW-1185">Reference proteome</keyword>
<evidence type="ECO:0000313" key="5">
    <source>
        <dbReference type="Proteomes" id="UP001652741"/>
    </source>
</evidence>
<feature type="compositionally biased region" description="Basic and acidic residues" evidence="3">
    <location>
        <begin position="1530"/>
        <end position="1556"/>
    </location>
</feature>
<dbReference type="PANTHER" id="PTHR11818">
    <property type="entry name" value="BETA/GAMMA CRYSTALLIN"/>
    <property type="match status" value="1"/>
</dbReference>
<dbReference type="SUPFAM" id="SSF50370">
    <property type="entry name" value="Ricin B-like lectins"/>
    <property type="match status" value="1"/>
</dbReference>
<dbReference type="InterPro" id="IPR011024">
    <property type="entry name" value="G_crystallin-like"/>
</dbReference>
<feature type="region of interest" description="Disordered" evidence="3">
    <location>
        <begin position="1"/>
        <end position="79"/>
    </location>
</feature>
<feature type="compositionally biased region" description="Polar residues" evidence="3">
    <location>
        <begin position="719"/>
        <end position="738"/>
    </location>
</feature>
<feature type="domain" description="Beta/gamma crystallin 'Greek key'" evidence="4">
    <location>
        <begin position="2206"/>
        <end position="2248"/>
    </location>
</feature>
<feature type="domain" description="Beta/gamma crystallin 'Greek key'" evidence="4">
    <location>
        <begin position="1929"/>
        <end position="1968"/>
    </location>
</feature>
<feature type="compositionally biased region" description="Basic and acidic residues" evidence="3">
    <location>
        <begin position="1737"/>
        <end position="1758"/>
    </location>
</feature>
<feature type="compositionally biased region" description="Low complexity" evidence="3">
    <location>
        <begin position="44"/>
        <end position="62"/>
    </location>
</feature>
<feature type="compositionally biased region" description="Basic and acidic residues" evidence="3">
    <location>
        <begin position="1019"/>
        <end position="1040"/>
    </location>
</feature>
<feature type="compositionally biased region" description="Basic and acidic residues" evidence="3">
    <location>
        <begin position="1216"/>
        <end position="1226"/>
    </location>
</feature>
<feature type="region of interest" description="Disordered" evidence="3">
    <location>
        <begin position="1289"/>
        <end position="1404"/>
    </location>
</feature>
<dbReference type="Gene3D" id="2.60.20.10">
    <property type="entry name" value="Crystallins"/>
    <property type="match status" value="6"/>
</dbReference>
<feature type="compositionally biased region" description="Low complexity" evidence="3">
    <location>
        <begin position="452"/>
        <end position="467"/>
    </location>
</feature>
<dbReference type="InterPro" id="IPR000772">
    <property type="entry name" value="Ricin_B_lectin"/>
</dbReference>
<feature type="compositionally biased region" description="Polar residues" evidence="3">
    <location>
        <begin position="1168"/>
        <end position="1189"/>
    </location>
</feature>
<feature type="compositionally biased region" description="Polar residues" evidence="3">
    <location>
        <begin position="1150"/>
        <end position="1160"/>
    </location>
</feature>
<feature type="compositionally biased region" description="Basic and acidic residues" evidence="3">
    <location>
        <begin position="1497"/>
        <end position="1523"/>
    </location>
</feature>
<reference evidence="6" key="1">
    <citation type="submission" date="2025-08" db="UniProtKB">
        <authorList>
            <consortium name="RefSeq"/>
        </authorList>
    </citation>
    <scope>IDENTIFICATION</scope>
</reference>
<feature type="compositionally biased region" description="Polar residues" evidence="3">
    <location>
        <begin position="1046"/>
        <end position="1058"/>
    </location>
</feature>
<comment type="similarity">
    <text evidence="1">Belongs to the beta/gamma-crystallin family.</text>
</comment>
<feature type="compositionally biased region" description="Polar residues" evidence="3">
    <location>
        <begin position="567"/>
        <end position="593"/>
    </location>
</feature>
<feature type="compositionally biased region" description="Basic and acidic residues" evidence="3">
    <location>
        <begin position="939"/>
        <end position="948"/>
    </location>
</feature>
<proteinExistence type="inferred from homology"/>
<feature type="compositionally biased region" description="Basic and acidic residues" evidence="3">
    <location>
        <begin position="594"/>
        <end position="611"/>
    </location>
</feature>
<feature type="region of interest" description="Disordered" evidence="3">
    <location>
        <begin position="675"/>
        <end position="1257"/>
    </location>
</feature>
<feature type="region of interest" description="Disordered" evidence="3">
    <location>
        <begin position="1685"/>
        <end position="1823"/>
    </location>
</feature>
<evidence type="ECO:0000256" key="2">
    <source>
        <dbReference type="ARBA" id="ARBA00022737"/>
    </source>
</evidence>
<dbReference type="SMART" id="SM00458">
    <property type="entry name" value="RICIN"/>
    <property type="match status" value="1"/>
</dbReference>
<feature type="compositionally biased region" description="Basic and acidic residues" evidence="3">
    <location>
        <begin position="1700"/>
        <end position="1713"/>
    </location>
</feature>
<feature type="domain" description="Beta/gamma crystallin 'Greek key'" evidence="4">
    <location>
        <begin position="1983"/>
        <end position="2041"/>
    </location>
</feature>
<evidence type="ECO:0000256" key="3">
    <source>
        <dbReference type="SAM" id="MobiDB-lite"/>
    </source>
</evidence>
<feature type="compositionally biased region" description="Basic and acidic residues" evidence="3">
    <location>
        <begin position="1474"/>
        <end position="1488"/>
    </location>
</feature>
<feature type="region of interest" description="Disordered" evidence="3">
    <location>
        <begin position="173"/>
        <end position="513"/>
    </location>
</feature>
<name>A0A1S3MH02_SALSA</name>
<feature type="compositionally biased region" description="Basic and acidic residues" evidence="3">
    <location>
        <begin position="792"/>
        <end position="801"/>
    </location>
</feature>
<feature type="compositionally biased region" description="Basic and acidic residues" evidence="3">
    <location>
        <begin position="1358"/>
        <end position="1367"/>
    </location>
</feature>
<dbReference type="Proteomes" id="UP001652741">
    <property type="component" value="Chromosome ssa01"/>
</dbReference>
<feature type="compositionally biased region" description="Polar residues" evidence="3">
    <location>
        <begin position="314"/>
        <end position="328"/>
    </location>
</feature>
<dbReference type="RefSeq" id="XP_014002354.2">
    <property type="nucleotide sequence ID" value="XM_014146879.2"/>
</dbReference>
<gene>
    <name evidence="6" type="primary">LOC106572557</name>
</gene>
<dbReference type="PROSITE" id="PS50915">
    <property type="entry name" value="CRYSTALLIN_BETA_GAMMA"/>
    <property type="match status" value="8"/>
</dbReference>
<feature type="domain" description="Beta/gamma crystallin 'Greek key'" evidence="4">
    <location>
        <begin position="2297"/>
        <end position="2339"/>
    </location>
</feature>
<dbReference type="Gene3D" id="2.80.10.50">
    <property type="match status" value="1"/>
</dbReference>
<feature type="compositionally biased region" description="Low complexity" evidence="3">
    <location>
        <begin position="1565"/>
        <end position="1576"/>
    </location>
</feature>
<feature type="compositionally biased region" description="Basic and acidic residues" evidence="3">
    <location>
        <begin position="17"/>
        <end position="32"/>
    </location>
</feature>
<feature type="compositionally biased region" description="Low complexity" evidence="3">
    <location>
        <begin position="247"/>
        <end position="275"/>
    </location>
</feature>
<feature type="domain" description="Beta/gamma crystallin 'Greek key'" evidence="4">
    <location>
        <begin position="2142"/>
        <end position="2205"/>
    </location>
</feature>
<feature type="compositionally biased region" description="Basic and acidic residues" evidence="3">
    <location>
        <begin position="1310"/>
        <end position="1329"/>
    </location>
</feature>
<sequence>MSKSGTLKIKNLFHKTKSPDKENKEGEKHTCKDATSYGDGELASPGPRLPSSPGLVSPVSPLDGTLHRSPASEKKMKKKRFLSLQLKKKGSKEAGRIDNPLFYNGADEIDSFSSNMSFDQLSVKTEYSTTTDRDATSMISYDTSAFNSLSPSKSKNKSSDRVLNRIGSFFSMKKKSRSGSLSADSEDGSWLGPGSPVSPQSPGSPVSPQSPGSPFSPHQPPQEDWQRTPTTTRREGEVVEAGAGPVQESLSELQEEGSVFSTSSSPGTSSLASLVVVDGGDLLFAGSDSSGRGSVREVQASWTEAESDGEADRNSWNLTPTNLSSTGADQVPELSPTEDVVGEASRRLQVHLEQTTVKDREGSGGGSPVVQNTLRSFELSQSHLKTDFTPLVTESKKTSLKTSVGEKGSYLVGVTVGSQSRTPSSSDPQPEGEEGEDSPAMGKKNRRRALKSTSSSSAETAPPTQTTLHGGEEGTMQDSPVKLHKALWVETHLGEEEGERKGKRKSANSHPVLAIPMTVAPVEYPDTAGVMATLTPSAVSAAEASGREPKPKMAVSTAPDSKESKTTNKAQPEANSPGTDSESSTPLEYQMTLSKEEKRRSVKLSRSEKIFPKKVYVSPEPSFDGDEQTKTELEKNDIADLASKIPQKSEVKLSPSLKQVNVDLKEPNNDCIITAGEITKGTDSDRRHHHPKAVDSCPTSPTPELDEASPITTMPGRKTQPNTGGSRVRCQGTTQVTPSKPGDKVGNVTSRSKCPPPPVGPKSKAVLGMAKGKGLKDGGKAGISSGASSQRTPKDGGEKTEVMSPTLKDQPTAGKTEVNDSPKSKIPQKSQTEAVSKPPLSPGTNSVVDVSVAVSLPVLGSKPQKIPKPKHLMIKTDKKPITEEVNEVGSGGKPTPEPVTSEEASPTKEPEMSPVNSDKVNLFNGMEKDPEDNTTDIAKTSETKDVKKQAPTRPDSTNSSMIPKSRLPKAPDNSLSLVRKMKDGKIQTIDTGSKTTKTTERASVVNSRPSTPTSPKQQELLRPEERPPDETMTTEPEKGSKLPCPLQTNLPQQASNKSTPRDDGETPTPPSLLPTKPEKPTSLGLKKKSNITSHTMDMTADDSRKASPLSLKSPVKDPSDSVTVASKRAMFRQITPPKGKPSKPLKKSEQTMNSETQSKSIQDHVSLVTDNSQIDDQQTTLATHQQLFVNDQIDEPAVTGTKKSLEDRSSSSTPETKLDTKSENAPKKSTSVKTTCITKEQQTKPYPDLSSETESDHNYVEALTNTPLQQMGPVSPGVVLEKRPTEPSLIVSASSTPTHEEVIYTSTKPELTDRIHTDTETQANKKSDEYNENASTASEKLILSAGEGISNTNQPVEHGLDGAKDSSPKNASTVVERRESQDTATQSTLFGSEEKSKKLANAQTPDIVPIRNGIVSDISIMSGKETEVQKGGEPVKVSDIITEAAIVLKPIKNGEVQLNKELPSLTQNLADAHSGPHKENKEDKRGEAATKSTVTKMDAKQESKIITTKDQKEKVTKQEERPSEGATKILDTKQDSKSIRTKAQEKKVLVLKEPPKTTKANPKAELPLQLPTSLKLPSPPKPLPLKQESPSSWLNVERGSKQEQKRETKRRLDCSASEDESLAETDNVDDFIRSIKELGTPFPLPPKRHHDHAKTSSPPFALPAIKEDRFENPFDADGFQFGLKKRTKDKETPAMLIKKQAREEKTQTRRANAEDSLLFKALQSPSRARRKPGCQTDGKDGEVDIKVEVKREVEKKEEQGEETSQLTSRLGRTSLLSNLLSSPRTSRRNKGDPSSSVSNGAPPSPTTQGTVPERAGWRGMNPGLSMGVVATGESIISPSSPPPLPLFTELKLPDPLEQYLRTDKGSSQSSATQSTMASPVMGLGHGTGLKGLTLGLHPATNHIPQAPLNGVPAANPKIPEVRGFHKRPGKIVLHEQAQFGGEAYEVFGDVEDASVMKLSPVISVRVIRGWEHASQCVITSCPCSWLLYEKPGFQGRTIALEEGPMELVNVWAEEVTPGALDHMGLPVPTSPMVIGSIRLAVRDYSLPRIDLFTEVNGLGRMTSFCDDTIEICSYGNIQNTGSIKVHSGVWLVYGDPGFGGLLSVLEAGEYPCPEAWAFPQPFIGSLKTLKMGGIKVEHPNEVKALVYERPCFEGECVEIDDDVYDFREGGEEEEGGAEEVVEEEAEGNPVRRKTLCSVGSIKILRGLWVGYDEPEFEGHQYLLEEGEYPDWREWGGYGDQLLSLRPVRTDVLSPHVKLFSERDFGERGVNMDLLGPVINMEDTGFGSKTQSINVQGGAWVAFENPGFSGELYILERGLYGSPEDWGGPNLKISSLQPVFQDNLGGSSKFRLQLFSKPGFQGRVVVLEDSVVALEEDFFPGSCRVLAGSWVAYKGSQFTEHMYVLEEGDYPNTESMGCLGPDSTIRSIQTISHEFSLPSITLFSKVGCRGRRVVLTGGVVNLHLAGVDGRIRSLVIDGGMWVLYEGCHHRGRQILLPPSKLGDWFKFSSWPRIGSLRPLLQKQVYFRLRSRETGYVMSLSGPLDDIKLLRVQALEETGGVDQVWLFHDGVLRCKLVEDCCLQITGSVVMAGSRLSVSPPEPGKDNQLWNITPDGLVRCHLKPDLVLEVKGGQSYDKTQVILNTFDERKHNQRWSLEIL</sequence>
<organism evidence="5 6">
    <name type="scientific">Salmo salar</name>
    <name type="common">Atlantic salmon</name>
    <dbReference type="NCBI Taxonomy" id="8030"/>
    <lineage>
        <taxon>Eukaryota</taxon>
        <taxon>Metazoa</taxon>
        <taxon>Chordata</taxon>
        <taxon>Craniata</taxon>
        <taxon>Vertebrata</taxon>
        <taxon>Euteleostomi</taxon>
        <taxon>Actinopterygii</taxon>
        <taxon>Neopterygii</taxon>
        <taxon>Teleostei</taxon>
        <taxon>Protacanthopterygii</taxon>
        <taxon>Salmoniformes</taxon>
        <taxon>Salmonidae</taxon>
        <taxon>Salmoninae</taxon>
        <taxon>Salmo</taxon>
    </lineage>
</organism>
<protein>
    <submittedName>
        <fullName evidence="6">Mucin-12 isoform X1</fullName>
    </submittedName>
</protein>
<dbReference type="PANTHER" id="PTHR11818:SF2">
    <property type="entry name" value="BETA_GAMMA CRYSTALLIN DOMAIN-CONTAINING PROTEIN 1"/>
    <property type="match status" value="1"/>
</dbReference>
<dbReference type="InterPro" id="IPR001064">
    <property type="entry name" value="Beta/gamma_crystallin"/>
</dbReference>
<feature type="compositionally biased region" description="Basic and acidic residues" evidence="3">
    <location>
        <begin position="1598"/>
        <end position="1613"/>
    </location>
</feature>
<dbReference type="InterPro" id="IPR035992">
    <property type="entry name" value="Ricin_B-like_lectins"/>
</dbReference>
<dbReference type="Pfam" id="PF00030">
    <property type="entry name" value="Crystall"/>
    <property type="match status" value="6"/>
</dbReference>
<feature type="region of interest" description="Disordered" evidence="3">
    <location>
        <begin position="1466"/>
        <end position="1660"/>
    </location>
</feature>
<feature type="compositionally biased region" description="Polar residues" evidence="3">
    <location>
        <begin position="1227"/>
        <end position="1244"/>
    </location>
</feature>
<dbReference type="Pfam" id="PF00652">
    <property type="entry name" value="Ricin_B_lectin"/>
    <property type="match status" value="1"/>
</dbReference>
<evidence type="ECO:0000259" key="4">
    <source>
        <dbReference type="PROSITE" id="PS50915"/>
    </source>
</evidence>
<evidence type="ECO:0000313" key="6">
    <source>
        <dbReference type="RefSeq" id="XP_014002354.2"/>
    </source>
</evidence>
<feature type="compositionally biased region" description="Polar residues" evidence="3">
    <location>
        <begin position="1792"/>
        <end position="1810"/>
    </location>
</feature>
<dbReference type="InterPro" id="IPR050252">
    <property type="entry name" value="Beta/Gamma-Crystallin"/>
</dbReference>
<feature type="region of interest" description="Disordered" evidence="3">
    <location>
        <begin position="538"/>
        <end position="635"/>
    </location>
</feature>
<keyword evidence="2" id="KW-0677">Repeat</keyword>
<dbReference type="GeneID" id="106572557"/>
<dbReference type="PROSITE" id="PS50231">
    <property type="entry name" value="RICIN_B_LECTIN"/>
    <property type="match status" value="1"/>
</dbReference>
<feature type="compositionally biased region" description="Polar residues" evidence="3">
    <location>
        <begin position="1004"/>
        <end position="1016"/>
    </location>
</feature>
<feature type="compositionally biased region" description="Low complexity" evidence="3">
    <location>
        <begin position="192"/>
        <end position="216"/>
    </location>
</feature>
<dbReference type="SUPFAM" id="SSF49695">
    <property type="entry name" value="gamma-Crystallin-like"/>
    <property type="match status" value="3"/>
</dbReference>
<feature type="domain" description="Beta/gamma crystallin 'Greek key'" evidence="4">
    <location>
        <begin position="2088"/>
        <end position="2130"/>
    </location>
</feature>
<feature type="compositionally biased region" description="Polar residues" evidence="3">
    <location>
        <begin position="369"/>
        <end position="383"/>
    </location>
</feature>
<feature type="domain" description="Beta/gamma crystallin 'Greek key'" evidence="4">
    <location>
        <begin position="2387"/>
        <end position="2431"/>
    </location>
</feature>